<dbReference type="InterPro" id="IPR019286">
    <property type="entry name" value="DUF2339_TM"/>
</dbReference>
<feature type="transmembrane region" description="Helical" evidence="2">
    <location>
        <begin position="6"/>
        <end position="29"/>
    </location>
</feature>
<feature type="transmembrane region" description="Helical" evidence="2">
    <location>
        <begin position="583"/>
        <end position="601"/>
    </location>
</feature>
<feature type="compositionally biased region" description="Pro residues" evidence="1">
    <location>
        <begin position="71"/>
        <end position="99"/>
    </location>
</feature>
<feature type="transmembrane region" description="Helical" evidence="2">
    <location>
        <begin position="530"/>
        <end position="548"/>
    </location>
</feature>
<feature type="transmembrane region" description="Helical" evidence="2">
    <location>
        <begin position="835"/>
        <end position="853"/>
    </location>
</feature>
<organism evidence="3 4">
    <name type="scientific">Novilysobacter erysipheiresistens</name>
    <dbReference type="NCBI Taxonomy" id="1749332"/>
    <lineage>
        <taxon>Bacteria</taxon>
        <taxon>Pseudomonadati</taxon>
        <taxon>Pseudomonadota</taxon>
        <taxon>Gammaproteobacteria</taxon>
        <taxon>Lysobacterales</taxon>
        <taxon>Lysobacteraceae</taxon>
        <taxon>Novilysobacter</taxon>
    </lineage>
</organism>
<feature type="transmembrane region" description="Helical" evidence="2">
    <location>
        <begin position="206"/>
        <end position="226"/>
    </location>
</feature>
<reference evidence="3 4" key="1">
    <citation type="journal article" date="2016" name="Int. J. Syst. Evol. Microbiol.">
        <title>Lysobacter erysipheiresistens sp. nov., an antagonist of powdery mildew, isolated from tobacco-cultivated soil.</title>
        <authorList>
            <person name="Xie B."/>
            <person name="Li T."/>
            <person name="Lin X."/>
            <person name="Wang C.J."/>
            <person name="Chen Y.J."/>
            <person name="Liu W.J."/>
            <person name="Zhao Z.W."/>
        </authorList>
    </citation>
    <scope>NUCLEOTIDE SEQUENCE [LARGE SCALE GENOMIC DNA]</scope>
    <source>
        <strain evidence="3 4">RS-LYSO-3</strain>
    </source>
</reference>
<feature type="transmembrane region" description="Helical" evidence="2">
    <location>
        <begin position="808"/>
        <end position="828"/>
    </location>
</feature>
<keyword evidence="2" id="KW-0472">Membrane</keyword>
<feature type="transmembrane region" description="Helical" evidence="2">
    <location>
        <begin position="500"/>
        <end position="518"/>
    </location>
</feature>
<gene>
    <name evidence="3" type="ORF">SNE34_12995</name>
</gene>
<name>A0ABU7Z184_9GAMM</name>
<feature type="transmembrane region" description="Helical" evidence="2">
    <location>
        <begin position="338"/>
        <end position="354"/>
    </location>
</feature>
<feature type="transmembrane region" description="Helical" evidence="2">
    <location>
        <begin position="859"/>
        <end position="882"/>
    </location>
</feature>
<feature type="transmembrane region" description="Helical" evidence="2">
    <location>
        <begin position="232"/>
        <end position="251"/>
    </location>
</feature>
<feature type="transmembrane region" description="Helical" evidence="2">
    <location>
        <begin position="444"/>
        <end position="461"/>
    </location>
</feature>
<feature type="transmembrane region" description="Helical" evidence="2">
    <location>
        <begin position="710"/>
        <end position="728"/>
    </location>
</feature>
<proteinExistence type="predicted"/>
<dbReference type="PANTHER" id="PTHR38434:SF1">
    <property type="entry name" value="BLL2549 PROTEIN"/>
    <property type="match status" value="1"/>
</dbReference>
<dbReference type="Proteomes" id="UP001355056">
    <property type="component" value="Unassembled WGS sequence"/>
</dbReference>
<accession>A0ABU7Z184</accession>
<dbReference type="PANTHER" id="PTHR38434">
    <property type="entry name" value="BLL2549 PROTEIN"/>
    <property type="match status" value="1"/>
</dbReference>
<keyword evidence="2" id="KW-0812">Transmembrane</keyword>
<feature type="transmembrane region" description="Helical" evidence="2">
    <location>
        <begin position="560"/>
        <end position="576"/>
    </location>
</feature>
<evidence type="ECO:0000313" key="3">
    <source>
        <dbReference type="EMBL" id="MEG3184923.1"/>
    </source>
</evidence>
<sequence length="901" mass="96124">MEGLLVLLGLTLLAVPVLLIVALAMISGLRHRVDALERELGELQVEIATHGTSREGAPEPTLGELMREPTPRPATPPPRTAAPPSPPIPPQSKPRPTPASAPAAPSVSASPPRSATTTRPPRPAVPSRPDPLQLAARAIRRWFTEGNVPVKVGMLVLFAGVAALLKYASDQGWMTLPIELRLAGVAAAAAAALLFGWRQRDSRRSFALSLQGGAIGVLLLVVFAAFKLYPLLPAGVAFGLSVVLVAGAGVLAVKQKALALAVLGLLAGFLAPLWLSTGTGNHVALFGYYAVLNAAIFAIAWMRAWRLLNVLGFAFTFGIGTAWGVLRYRPEDFATTEPFLLLFFAFYLLIPILYARRRAAGRRDLLDGCLVFGTPLVAFSLQAGLLDGERLPLAFCALALGAIHAALAWWLRGREHFHRLVAPYAVLALGFATLAVPLALSAQATAAVFALEGAGLAWLGLRQHSRRQQWTGGALQVAAAIAFAIAVDGLPIASVGIVNAAFMAGLLIALGGFASAWSYRRAQPGSQASVVYYLWALAWWLGTALHEIDQYVLDELAPDYVLALAAITGWLASETHRRLPSAALAWTATLAVMAAVPLALAQHEAHAWPVGGYGLAAWALFAITGWRMLGSLRAEGGSMPGLAHSAWLIAWTLMLALSLQHLVERLAIAGSWEWTAFALPWLALAALLQWRSQLLAPPMGERFGQWRDSIHGLVVALLALGWLLALWQPGHSAPLPWLPVLNPLGLMQLAALALLAAWWRTPAAGELARWRVPVLAAAGFALVSVEVLRACRHWGDVPWSDAMFSTSLVQTSLTVVWSLLGVFGWIVGSRRGQRALWLAGAVLMAVVLAKLLLVDRQHLGNLLGIVSFIAYGLLCTVVGYFAPAPPRAGAQEFELGEEAAQ</sequence>
<evidence type="ECO:0000256" key="2">
    <source>
        <dbReference type="SAM" id="Phobius"/>
    </source>
</evidence>
<feature type="transmembrane region" description="Helical" evidence="2">
    <location>
        <begin position="641"/>
        <end position="659"/>
    </location>
</feature>
<keyword evidence="4" id="KW-1185">Reference proteome</keyword>
<feature type="transmembrane region" description="Helical" evidence="2">
    <location>
        <begin position="607"/>
        <end position="629"/>
    </location>
</feature>
<feature type="transmembrane region" description="Helical" evidence="2">
    <location>
        <begin position="258"/>
        <end position="277"/>
    </location>
</feature>
<feature type="transmembrane region" description="Helical" evidence="2">
    <location>
        <begin position="671"/>
        <end position="690"/>
    </location>
</feature>
<evidence type="ECO:0000313" key="4">
    <source>
        <dbReference type="Proteomes" id="UP001355056"/>
    </source>
</evidence>
<feature type="region of interest" description="Disordered" evidence="1">
    <location>
        <begin position="47"/>
        <end position="130"/>
    </location>
</feature>
<feature type="transmembrane region" description="Helical" evidence="2">
    <location>
        <begin position="308"/>
        <end position="326"/>
    </location>
</feature>
<feature type="transmembrane region" description="Helical" evidence="2">
    <location>
        <begin position="770"/>
        <end position="788"/>
    </location>
</feature>
<dbReference type="InterPro" id="IPR014600">
    <property type="entry name" value="UCP035905_mem"/>
</dbReference>
<keyword evidence="2" id="KW-1133">Transmembrane helix</keyword>
<feature type="transmembrane region" description="Helical" evidence="2">
    <location>
        <begin position="420"/>
        <end position="438"/>
    </location>
</feature>
<feature type="compositionally biased region" description="Low complexity" evidence="1">
    <location>
        <begin position="100"/>
        <end position="119"/>
    </location>
</feature>
<dbReference type="PIRSF" id="PIRSF035905">
    <property type="entry name" value="UCP035905_mp"/>
    <property type="match status" value="1"/>
</dbReference>
<dbReference type="EMBL" id="JAXGFP010000007">
    <property type="protein sequence ID" value="MEG3184923.1"/>
    <property type="molecule type" value="Genomic_DNA"/>
</dbReference>
<feature type="transmembrane region" description="Helical" evidence="2">
    <location>
        <begin position="473"/>
        <end position="494"/>
    </location>
</feature>
<feature type="transmembrane region" description="Helical" evidence="2">
    <location>
        <begin position="283"/>
        <end position="301"/>
    </location>
</feature>
<dbReference type="RefSeq" id="WP_332617912.1">
    <property type="nucleotide sequence ID" value="NZ_JAXGFP010000007.1"/>
</dbReference>
<evidence type="ECO:0000256" key="1">
    <source>
        <dbReference type="SAM" id="MobiDB-lite"/>
    </source>
</evidence>
<feature type="transmembrane region" description="Helical" evidence="2">
    <location>
        <begin position="391"/>
        <end position="411"/>
    </location>
</feature>
<protein>
    <submittedName>
        <fullName evidence="3">DUF2339 domain-containing protein</fullName>
    </submittedName>
</protein>
<feature type="compositionally biased region" description="Pro residues" evidence="1">
    <location>
        <begin position="120"/>
        <end position="129"/>
    </location>
</feature>
<feature type="transmembrane region" description="Helical" evidence="2">
    <location>
        <begin position="740"/>
        <end position="758"/>
    </location>
</feature>
<feature type="transmembrane region" description="Helical" evidence="2">
    <location>
        <begin position="180"/>
        <end position="197"/>
    </location>
</feature>
<feature type="transmembrane region" description="Helical" evidence="2">
    <location>
        <begin position="366"/>
        <end position="385"/>
    </location>
</feature>
<feature type="transmembrane region" description="Helical" evidence="2">
    <location>
        <begin position="148"/>
        <end position="168"/>
    </location>
</feature>
<dbReference type="Pfam" id="PF10101">
    <property type="entry name" value="DUF2339"/>
    <property type="match status" value="1"/>
</dbReference>
<comment type="caution">
    <text evidence="3">The sequence shown here is derived from an EMBL/GenBank/DDBJ whole genome shotgun (WGS) entry which is preliminary data.</text>
</comment>